<evidence type="ECO:0000259" key="1">
    <source>
        <dbReference type="PROSITE" id="PS50011"/>
    </source>
</evidence>
<dbReference type="InterPro" id="IPR000719">
    <property type="entry name" value="Prot_kinase_dom"/>
</dbReference>
<sequence>MTAGASRDSVEQTLFPTTVSLDRAPHTGLLDAGTLEDNPETPHLPSPLDELLNRKFRPLKEHPTDHTRSTETREPKYFDMHLHPSLRLRQVEFIDELPTALSRLCESYAARICPSALARLDTLEGLYSKPAKACTNEASVQRHLLSVGNDHARLASGLLFGVGWYPLICCSEKPKGCDNFTHAVADSYAFATSDDDILSHLSNADRQNIDLIEKYHFQNFVTEEYKNLLCGKSFLTTEMMRSLAGTFPWTTCAENGSMCRTSTHRIGGRLKVTGRQTGPDSSPTVEFLNETTNRRSSKILAQCKRESLVASEEVPSCPDPRDVEERERQHAHDVLQQVCLVSKKYIYFTDFRRQVWASAVVQDATFIVISSGNMEYIGIRHRGAQTLFLSSLIRPNDENSASYIKIRVALCIAAYRDALSRAMILEQSSRKSTLASLNLFQLRLDEQLQVRKAEEVDKDQLKLEREQAKLVDQQIMLQLKRASMIYLWTHSIKLAAKQKTTWTLQRVVRKGLTVAHPSGSGNWTMHLDLQQQLHSGVYKGYSRMEDKQSKRQYSLSHPLVLKMAWNDAQARSLKREHRNCVDIGNIAGIAKNYGLFSSQIGPSEVYFFKLEEYCGVSLLTRMNYSTKSSRINLKKYSSVNYEKGASAALNSFHKKGWIHNNISPKTIVLGKKKVKLVNLRRSTRPPPDVFEQMRQKEIEEFRRCFGTPMDETDSASITYMLSADDPFLVNFKRTFDANYDPSTFQQEGANPVPACSPISFYDRHIASNLQLQNIIYLPSFAHLLSSSFEQSIRKFLKAGHRFPTKGYNVFPLKCKGDTFTDANSVQQHYDVYMANLGTTYASKLIFHPDLATWDSVFYIAVKAGESELNFTAESWLAVDNELQDLPALADGLSSSVKAQLNGLHCKFPRLATWDMFAMTQTATEMFRTMTRSTTFNWETCHTIGCQSIARFSVPPDSKKSLLKVQASVKSKSSASRLVTTSISRIVVAPRFPSRRTDYRPHLRHYIQHAWATAAVHDTTFFVLHCGRYERIGFRHRGTQTLYLSGVIDTINARNPTYRRLNTGLYISILQDALQRLELLEKAKNEGTSLKRSIDHIDAETLPKAKRRKVSSIPLAETAGDITKVLDAIARRKLAIVMLNYGAYCSPIPSSFIRIGPTCLPGYVPLRPTKADLQYPTQTQYNVHERFLLTLKEPLGDGSVGVVHPAVAEVTLESGQSLRHHLVIKLAFTAEQQKGLRNEYRVYGHLSRKKVVQGIPTVHGMFKDPELGILGMLMSDAGRSLRDREVEQGRERRKLSQEERTAFINALKSIHKAGVRHNDIRPENLTISSEGQPFIIDLDRADFNVAERLLKAELDRLDKVLNCWTFDANYNPGTFQEELSVPTADHTPISFYDRHIASNLLLKDIVYLPSFSRTLSKAFERTVQSFSAAGHRFSSDGYGAFTLECESKTFVDAKNVLRHYLTYMAHLGSVYASKLILHPDSSIWDSVFRLGMKGGERGLTFTAEFWLEIDSLLKDQAALYDSLDQSTKEKLKELERKFPRLAIWDMFAMTATAMEMFKSITRSGPFNWQMCHTQGSSSVSHLPIPPDAKTGFLHASSKSKQSARTNRGVITKTSKTIVIPRLPSRRRLYRPDLQHYIQHAWATAAVYDTTFFVLHCGRYERIGFRHRASQTLYLSGVIDTINSRNPSYRMLTTGLYICILQDALQRLGVTEEKLEKYPNTCSKCPADDVDHDTMSPKRLNKIDPHRSDLEFDVAKACFFTNDAEVKSLRSQMNYLGDDWLSLEYGAYCSPIPSAFVRIGPTCLPGYAPLRVTKAEKEHPKQTHFDIHERFSLTLKEPLGHGAVGVVHPAVLEMTLESGETLQHMLVVKLAFSAKQQKGLKDEYRIYGHLARRGGVQGVPTVHGVFRDPELDILAMVMSDAGRSLRDRQIEKGKDGWKVSEEERHAFVEILQRLHNAGVRHNDIRPENLLISTEGQVSIIDLDRADFNVAESLLEQELRQLDEVLDDDPFLTLFKRTFESNYDPNTFQDEGANPTPDQSPFTFYDRHIASNLSLKDIIYTLQTFLAAGHKFPTLGYDAFPIECQSKTFSDANDVLDHYDTNMMNIASRYAFKLLLNPDSLNWDTIFCVAVKAGESDLNFTAETWLTVDSQLMDQTSYGTLSAPAKETISALELKYPRLATWDMFAMTESATSMFQSLTRSTSFKWETCHTVGCSSVSHLPPPPDARDCLLGRRPSARVKAAMHKGRGVTTTIARVIKAPGLSSRRRQYRPDFRHYIQHAWATAAVHDTTFFVLHCGCYDRIGFRHRASQTLYLSGVIDTINARNPSYRKLNAGLYISLLQDALQRLGFAGHHMKEVKKSGLKRSADHFDHDVTNIKRSKKAKISSPAVPGDVAQARFLSFP</sequence>
<dbReference type="SUPFAM" id="SSF56112">
    <property type="entry name" value="Protein kinase-like (PK-like)"/>
    <property type="match status" value="3"/>
</dbReference>
<feature type="domain" description="Protein kinase" evidence="1">
    <location>
        <begin position="1188"/>
        <end position="1540"/>
    </location>
</feature>
<gene>
    <name evidence="2" type="ORF">CVT26_009740</name>
</gene>
<name>A0A409YBC9_9AGAR</name>
<dbReference type="Pfam" id="PF06293">
    <property type="entry name" value="Kdo"/>
    <property type="match status" value="1"/>
</dbReference>
<dbReference type="STRING" id="231916.A0A409YBC9"/>
<evidence type="ECO:0000313" key="3">
    <source>
        <dbReference type="Proteomes" id="UP000284706"/>
    </source>
</evidence>
<keyword evidence="3" id="KW-1185">Reference proteome</keyword>
<dbReference type="OrthoDB" id="2521594at2759"/>
<dbReference type="PROSITE" id="PS50011">
    <property type="entry name" value="PROTEIN_KINASE_DOM"/>
    <property type="match status" value="2"/>
</dbReference>
<dbReference type="InterPro" id="IPR052396">
    <property type="entry name" value="Meiotic_Drive_Suppr_Kinase"/>
</dbReference>
<organism evidence="2 3">
    <name type="scientific">Gymnopilus dilepis</name>
    <dbReference type="NCBI Taxonomy" id="231916"/>
    <lineage>
        <taxon>Eukaryota</taxon>
        <taxon>Fungi</taxon>
        <taxon>Dikarya</taxon>
        <taxon>Basidiomycota</taxon>
        <taxon>Agaricomycotina</taxon>
        <taxon>Agaricomycetes</taxon>
        <taxon>Agaricomycetidae</taxon>
        <taxon>Agaricales</taxon>
        <taxon>Agaricineae</taxon>
        <taxon>Hymenogastraceae</taxon>
        <taxon>Gymnopilus</taxon>
    </lineage>
</organism>
<dbReference type="InterPro" id="IPR011009">
    <property type="entry name" value="Kinase-like_dom_sf"/>
</dbReference>
<dbReference type="InParanoid" id="A0A409YBC9"/>
<dbReference type="PANTHER" id="PTHR37171">
    <property type="entry name" value="SERINE/THREONINE-PROTEIN KINASE YRZF-RELATED"/>
    <property type="match status" value="1"/>
</dbReference>
<dbReference type="GO" id="GO:0004672">
    <property type="term" value="F:protein kinase activity"/>
    <property type="evidence" value="ECO:0007669"/>
    <property type="project" value="InterPro"/>
</dbReference>
<protein>
    <recommendedName>
        <fullName evidence="1">Protein kinase domain-containing protein</fullName>
    </recommendedName>
</protein>
<comment type="caution">
    <text evidence="2">The sequence shown here is derived from an EMBL/GenBank/DDBJ whole genome shotgun (WGS) entry which is preliminary data.</text>
</comment>
<proteinExistence type="predicted"/>
<dbReference type="InterPro" id="IPR008266">
    <property type="entry name" value="Tyr_kinase_AS"/>
</dbReference>
<evidence type="ECO:0000313" key="2">
    <source>
        <dbReference type="EMBL" id="PPR00325.1"/>
    </source>
</evidence>
<dbReference type="Gene3D" id="3.30.200.20">
    <property type="entry name" value="Phosphorylase Kinase, domain 1"/>
    <property type="match status" value="2"/>
</dbReference>
<accession>A0A409YBC9</accession>
<dbReference type="PANTHER" id="PTHR37171:SF1">
    <property type="entry name" value="SERINE_THREONINE-PROTEIN KINASE YRZF-RELATED"/>
    <property type="match status" value="1"/>
</dbReference>
<reference evidence="2 3" key="1">
    <citation type="journal article" date="2018" name="Evol. Lett.">
        <title>Horizontal gene cluster transfer increased hallucinogenic mushroom diversity.</title>
        <authorList>
            <person name="Reynolds H.T."/>
            <person name="Vijayakumar V."/>
            <person name="Gluck-Thaler E."/>
            <person name="Korotkin H.B."/>
            <person name="Matheny P.B."/>
            <person name="Slot J.C."/>
        </authorList>
    </citation>
    <scope>NUCLEOTIDE SEQUENCE [LARGE SCALE GENOMIC DNA]</scope>
    <source>
        <strain evidence="2 3">SRW20</strain>
    </source>
</reference>
<dbReference type="Proteomes" id="UP000284706">
    <property type="component" value="Unassembled WGS sequence"/>
</dbReference>
<dbReference type="EMBL" id="NHYE01001013">
    <property type="protein sequence ID" value="PPR00325.1"/>
    <property type="molecule type" value="Genomic_DNA"/>
</dbReference>
<dbReference type="PROSITE" id="PS00109">
    <property type="entry name" value="PROTEIN_KINASE_TYR"/>
    <property type="match status" value="1"/>
</dbReference>
<dbReference type="Gene3D" id="1.10.510.10">
    <property type="entry name" value="Transferase(Phosphotransferase) domain 1"/>
    <property type="match status" value="2"/>
</dbReference>
<dbReference type="SMART" id="SM00220">
    <property type="entry name" value="S_TKc"/>
    <property type="match status" value="1"/>
</dbReference>
<feature type="domain" description="Protein kinase" evidence="1">
    <location>
        <begin position="1831"/>
        <end position="2176"/>
    </location>
</feature>
<dbReference type="GO" id="GO:0005524">
    <property type="term" value="F:ATP binding"/>
    <property type="evidence" value="ECO:0007669"/>
    <property type="project" value="InterPro"/>
</dbReference>